<dbReference type="Gene3D" id="1.10.10.10">
    <property type="entry name" value="Winged helix-like DNA-binding domain superfamily/Winged helix DNA-binding domain"/>
    <property type="match status" value="1"/>
</dbReference>
<gene>
    <name evidence="2" type="ORF">HOP12_00735</name>
</gene>
<accession>A0A849SE63</accession>
<dbReference type="EMBL" id="JABFRW010000008">
    <property type="protein sequence ID" value="NOT32676.1"/>
    <property type="molecule type" value="Genomic_DNA"/>
</dbReference>
<name>A0A849SE63_UNCEI</name>
<protein>
    <submittedName>
        <fullName evidence="2">Winged helix-turn-helix transcriptional regulator</fullName>
    </submittedName>
</protein>
<dbReference type="GO" id="GO:0003700">
    <property type="term" value="F:DNA-binding transcription factor activity"/>
    <property type="evidence" value="ECO:0007669"/>
    <property type="project" value="InterPro"/>
</dbReference>
<evidence type="ECO:0000259" key="1">
    <source>
        <dbReference type="SMART" id="SM00418"/>
    </source>
</evidence>
<dbReference type="InterPro" id="IPR036390">
    <property type="entry name" value="WH_DNA-bd_sf"/>
</dbReference>
<dbReference type="CDD" id="cd00090">
    <property type="entry name" value="HTH_ARSR"/>
    <property type="match status" value="1"/>
</dbReference>
<dbReference type="InterPro" id="IPR036388">
    <property type="entry name" value="WH-like_DNA-bd_sf"/>
</dbReference>
<sequence length="112" mass="12340">MMVTATSSPFGSSTRTRALLAMRLLVETYARELARFLDLNLSGVQKALRSLEADGLVAARAVGRTRVYRLGPRAGARKDLERYLDGLLVTETKLRAKAATLRRRPRKAGKPA</sequence>
<dbReference type="InterPro" id="IPR001845">
    <property type="entry name" value="HTH_ArsR_DNA-bd_dom"/>
</dbReference>
<feature type="domain" description="HTH arsR-type" evidence="1">
    <location>
        <begin position="5"/>
        <end position="82"/>
    </location>
</feature>
<organism evidence="2 3">
    <name type="scientific">Eiseniibacteriota bacterium</name>
    <dbReference type="NCBI Taxonomy" id="2212470"/>
    <lineage>
        <taxon>Bacteria</taxon>
        <taxon>Candidatus Eiseniibacteriota</taxon>
    </lineage>
</organism>
<dbReference type="AlphaFoldDB" id="A0A849SE63"/>
<reference evidence="2 3" key="1">
    <citation type="submission" date="2020-04" db="EMBL/GenBank/DDBJ databases">
        <title>Metagenomic profiling of ammonia- and methane-oxidizing microorganisms in a Dutch drinking water treatment plant.</title>
        <authorList>
            <person name="Poghosyan L."/>
            <person name="Leucker S."/>
        </authorList>
    </citation>
    <scope>NUCLEOTIDE SEQUENCE [LARGE SCALE GENOMIC DNA]</scope>
    <source>
        <strain evidence="2">S-RSF-IL-03</strain>
    </source>
</reference>
<evidence type="ECO:0000313" key="3">
    <source>
        <dbReference type="Proteomes" id="UP000580839"/>
    </source>
</evidence>
<dbReference type="InterPro" id="IPR011991">
    <property type="entry name" value="ArsR-like_HTH"/>
</dbReference>
<dbReference type="Proteomes" id="UP000580839">
    <property type="component" value="Unassembled WGS sequence"/>
</dbReference>
<proteinExistence type="predicted"/>
<evidence type="ECO:0000313" key="2">
    <source>
        <dbReference type="EMBL" id="NOT32676.1"/>
    </source>
</evidence>
<dbReference type="SMART" id="SM00418">
    <property type="entry name" value="HTH_ARSR"/>
    <property type="match status" value="1"/>
</dbReference>
<comment type="caution">
    <text evidence="2">The sequence shown here is derived from an EMBL/GenBank/DDBJ whole genome shotgun (WGS) entry which is preliminary data.</text>
</comment>
<dbReference type="SUPFAM" id="SSF46785">
    <property type="entry name" value="Winged helix' DNA-binding domain"/>
    <property type="match status" value="1"/>
</dbReference>